<sequence>MKTIRMFVTHVVSIPLVALWYLSDLSELRGKHEIHTRQSPQPLNVLRGHAPNECVVSTNRMRCGQPRTKSRESLP</sequence>
<dbReference type="AlphaFoldDB" id="A0A935TGP6"/>
<dbReference type="Proteomes" id="UP000706151">
    <property type="component" value="Unassembled WGS sequence"/>
</dbReference>
<evidence type="ECO:0000313" key="2">
    <source>
        <dbReference type="Proteomes" id="UP000706151"/>
    </source>
</evidence>
<dbReference type="EMBL" id="JADJOT010000007">
    <property type="protein sequence ID" value="MBK7953885.1"/>
    <property type="molecule type" value="Genomic_DNA"/>
</dbReference>
<evidence type="ECO:0000313" key="1">
    <source>
        <dbReference type="EMBL" id="MBK7953885.1"/>
    </source>
</evidence>
<gene>
    <name evidence="1" type="ORF">IPK02_07955</name>
</gene>
<name>A0A935TGP6_9PROT</name>
<organism evidence="1 2">
    <name type="scientific">Candidatus Accumulibacter affinis</name>
    <dbReference type="NCBI Taxonomy" id="2954384"/>
    <lineage>
        <taxon>Bacteria</taxon>
        <taxon>Pseudomonadati</taxon>
        <taxon>Pseudomonadota</taxon>
        <taxon>Betaproteobacteria</taxon>
        <taxon>Candidatus Accumulibacter</taxon>
    </lineage>
</organism>
<comment type="caution">
    <text evidence="1">The sequence shown here is derived from an EMBL/GenBank/DDBJ whole genome shotgun (WGS) entry which is preliminary data.</text>
</comment>
<reference evidence="1 2" key="1">
    <citation type="submission" date="2020-10" db="EMBL/GenBank/DDBJ databases">
        <title>Connecting structure to function with the recovery of over 1000 high-quality activated sludge metagenome-assembled genomes encoding full-length rRNA genes using long-read sequencing.</title>
        <authorList>
            <person name="Singleton C.M."/>
            <person name="Petriglieri F."/>
            <person name="Kristensen J.M."/>
            <person name="Kirkegaard R.H."/>
            <person name="Michaelsen T.Y."/>
            <person name="Andersen M.H."/>
            <person name="Karst S.M."/>
            <person name="Dueholm M.S."/>
            <person name="Nielsen P.H."/>
            <person name="Albertsen M."/>
        </authorList>
    </citation>
    <scope>NUCLEOTIDE SEQUENCE [LARGE SCALE GENOMIC DNA]</scope>
    <source>
        <strain evidence="1">Fred_18-Q3-R57-64_BAT3C.720</strain>
    </source>
</reference>
<protein>
    <submittedName>
        <fullName evidence="1">Uncharacterized protein</fullName>
    </submittedName>
</protein>
<accession>A0A935TGP6</accession>
<proteinExistence type="predicted"/>